<dbReference type="Gene3D" id="3.20.20.80">
    <property type="entry name" value="Glycosidases"/>
    <property type="match status" value="1"/>
</dbReference>
<evidence type="ECO:0000256" key="2">
    <source>
        <dbReference type="ARBA" id="ARBA00022801"/>
    </source>
</evidence>
<evidence type="ECO:0000313" key="5">
    <source>
        <dbReference type="Proteomes" id="UP000323257"/>
    </source>
</evidence>
<dbReference type="GO" id="GO:0005975">
    <property type="term" value="P:carbohydrate metabolic process"/>
    <property type="evidence" value="ECO:0007669"/>
    <property type="project" value="InterPro"/>
</dbReference>
<dbReference type="EMBL" id="VNHS01000007">
    <property type="protein sequence ID" value="TYP73086.1"/>
    <property type="molecule type" value="Genomic_DNA"/>
</dbReference>
<proteinExistence type="inferred from homology"/>
<evidence type="ECO:0000259" key="3">
    <source>
        <dbReference type="Pfam" id="PF00728"/>
    </source>
</evidence>
<dbReference type="GO" id="GO:0004563">
    <property type="term" value="F:beta-N-acetylhexosaminidase activity"/>
    <property type="evidence" value="ECO:0007669"/>
    <property type="project" value="UniProtKB-ARBA"/>
</dbReference>
<dbReference type="Gene3D" id="3.30.379.10">
    <property type="entry name" value="Chitobiase/beta-hexosaminidase domain 2-like"/>
    <property type="match status" value="1"/>
</dbReference>
<dbReference type="InterPro" id="IPR017853">
    <property type="entry name" value="GH"/>
</dbReference>
<organism evidence="4 5">
    <name type="scientific">Paenibacillus methanolicus</name>
    <dbReference type="NCBI Taxonomy" id="582686"/>
    <lineage>
        <taxon>Bacteria</taxon>
        <taxon>Bacillati</taxon>
        <taxon>Bacillota</taxon>
        <taxon>Bacilli</taxon>
        <taxon>Bacillales</taxon>
        <taxon>Paenibacillaceae</taxon>
        <taxon>Paenibacillus</taxon>
    </lineage>
</organism>
<gene>
    <name evidence="4" type="ORF">BCM02_10770</name>
</gene>
<sequence length="655" mass="75040">MRNATNDYLTMHASLKEEGAYITAATQVTTPHPAVGSLLEDARADGPGLPSFPSVQFREGPWPPELQARIREAFGCDEEPDDEAYAIEIAATGIEVYAITARGSLYGAATLVRLAEEGRIRHGLVYNRPTCPVRGLKLYMPTREGMAYFKQFVDMLCRFQFNTVVIEVGGAMEYKKHPEINEGWVRYCEEMSAYSGKTIEIQDRTFPWYKNSIHVENGGGSFLTQDEVRELVAYCKERFLEVIPEVPSLSHCDYLLINHPELAERKNDPYPDTYCPSDERSYELLFDVLDEVLAVFEPRTAHVGHDEYYSIGLCERCKGKPAEQLYADDLRRIHGYLAERGVGTMIWCEKLIDAEDRQGEKWGGAERPMKSHVTGEPFGETIPATYRAIDLIPRDIQMLNWYWGMERQYDRLFLDRGMPLIYGNVEGPGFPDWKERIRDGARGGIISNWSETAEGNLQRNGVLFSMAYSAFLFWRDDYEESAYGHVVESAFEALYRDKNRRLLGRVARGTSYVEVIHTTDEYRAYKLFFDGVFLDQAEYRIGAYALEYEDGTEEQVPICYGHNISNKDRSWERIRSADPGPVKKEAYKVDDALFEVAYTTRPLPTAEGTYYRWTIENPHPDRTISRVRLIVDDPTAYSIFVKEMRAFPYSAVQPV</sequence>
<comment type="similarity">
    <text evidence="1">Belongs to the glycosyl hydrolase 20 family.</text>
</comment>
<accession>A0A5S5C3T2</accession>
<keyword evidence="2" id="KW-0378">Hydrolase</keyword>
<dbReference type="InterPro" id="IPR015883">
    <property type="entry name" value="Glyco_hydro_20_cat"/>
</dbReference>
<name>A0A5S5C3T2_9BACL</name>
<keyword evidence="5" id="KW-1185">Reference proteome</keyword>
<dbReference type="RefSeq" id="WP_148930657.1">
    <property type="nucleotide sequence ID" value="NZ_VNHS01000007.1"/>
</dbReference>
<dbReference type="SUPFAM" id="SSF51445">
    <property type="entry name" value="(Trans)glycosidases"/>
    <property type="match status" value="1"/>
</dbReference>
<comment type="caution">
    <text evidence="4">The sequence shown here is derived from an EMBL/GenBank/DDBJ whole genome shotgun (WGS) entry which is preliminary data.</text>
</comment>
<dbReference type="PANTHER" id="PTHR21040">
    <property type="entry name" value="BCDNA.GH04120"/>
    <property type="match status" value="1"/>
</dbReference>
<feature type="domain" description="Glycoside hydrolase family 20 catalytic" evidence="3">
    <location>
        <begin position="149"/>
        <end position="355"/>
    </location>
</feature>
<evidence type="ECO:0000313" key="4">
    <source>
        <dbReference type="EMBL" id="TYP73086.1"/>
    </source>
</evidence>
<dbReference type="AlphaFoldDB" id="A0A5S5C3T2"/>
<protein>
    <submittedName>
        <fullName evidence="4">Hexosaminidase</fullName>
    </submittedName>
</protein>
<dbReference type="InterPro" id="IPR038901">
    <property type="entry name" value="HEXDC-like"/>
</dbReference>
<dbReference type="SUPFAM" id="SSF55545">
    <property type="entry name" value="beta-N-acetylhexosaminidase-like domain"/>
    <property type="match status" value="1"/>
</dbReference>
<dbReference type="OrthoDB" id="9810898at2"/>
<dbReference type="PANTHER" id="PTHR21040:SF8">
    <property type="entry name" value="BCDNA.GH04120"/>
    <property type="match status" value="1"/>
</dbReference>
<dbReference type="Proteomes" id="UP000323257">
    <property type="component" value="Unassembled WGS sequence"/>
</dbReference>
<dbReference type="Pfam" id="PF00728">
    <property type="entry name" value="Glyco_hydro_20"/>
    <property type="match status" value="1"/>
</dbReference>
<reference evidence="4 5" key="1">
    <citation type="submission" date="2019-07" db="EMBL/GenBank/DDBJ databases">
        <title>Genomic Encyclopedia of Type Strains, Phase III (KMG-III): the genomes of soil and plant-associated and newly described type strains.</title>
        <authorList>
            <person name="Whitman W."/>
        </authorList>
    </citation>
    <scope>NUCLEOTIDE SEQUENCE [LARGE SCALE GENOMIC DNA]</scope>
    <source>
        <strain evidence="4 5">BL24</strain>
    </source>
</reference>
<dbReference type="InterPro" id="IPR029018">
    <property type="entry name" value="Hex-like_dom2"/>
</dbReference>
<evidence type="ECO:0000256" key="1">
    <source>
        <dbReference type="ARBA" id="ARBA00006285"/>
    </source>
</evidence>